<sequence>MRCAAMTLCSTCAWETRSPEPADVCWSAAFKTQSAAVTVAGACGDGLCDFGDYELELIIPGEYYNETDLKKAKAKDGPELDTQNRLSRFLEALKASQSAVTSSERPTNPTLRLRDGVVRLTARKAVAPDTGTILTVMQTHIRVRVIGTIIVLVLLLTLGKKIRIVLLLRSSRGYCLR</sequence>
<feature type="transmembrane region" description="Helical" evidence="1">
    <location>
        <begin position="141"/>
        <end position="159"/>
    </location>
</feature>
<dbReference type="Proteomes" id="UP001162060">
    <property type="component" value="Unassembled WGS sequence"/>
</dbReference>
<dbReference type="AlphaFoldDB" id="A0AAV1VIG9"/>
<evidence type="ECO:0000313" key="3">
    <source>
        <dbReference type="Proteomes" id="UP001162060"/>
    </source>
</evidence>
<comment type="caution">
    <text evidence="2">The sequence shown here is derived from an EMBL/GenBank/DDBJ whole genome shotgun (WGS) entry which is preliminary data.</text>
</comment>
<protein>
    <submittedName>
        <fullName evidence="2">Uncharacterized protein</fullName>
    </submittedName>
</protein>
<evidence type="ECO:0000313" key="2">
    <source>
        <dbReference type="EMBL" id="CAK7945539.1"/>
    </source>
</evidence>
<gene>
    <name evidence="2" type="ORF">PM001_LOCUS30689</name>
</gene>
<dbReference type="EMBL" id="CAKLBY020000331">
    <property type="protein sequence ID" value="CAK7945539.1"/>
    <property type="molecule type" value="Genomic_DNA"/>
</dbReference>
<name>A0AAV1VIG9_9STRA</name>
<organism evidence="2 3">
    <name type="scientific">Peronospora matthiolae</name>
    <dbReference type="NCBI Taxonomy" id="2874970"/>
    <lineage>
        <taxon>Eukaryota</taxon>
        <taxon>Sar</taxon>
        <taxon>Stramenopiles</taxon>
        <taxon>Oomycota</taxon>
        <taxon>Peronosporomycetes</taxon>
        <taxon>Peronosporales</taxon>
        <taxon>Peronosporaceae</taxon>
        <taxon>Peronospora</taxon>
    </lineage>
</organism>
<keyword evidence="1" id="KW-0472">Membrane</keyword>
<accession>A0AAV1VIG9</accession>
<reference evidence="2" key="1">
    <citation type="submission" date="2024-01" db="EMBL/GenBank/DDBJ databases">
        <authorList>
            <person name="Webb A."/>
        </authorList>
    </citation>
    <scope>NUCLEOTIDE SEQUENCE</scope>
    <source>
        <strain evidence="2">Pm1</strain>
    </source>
</reference>
<keyword evidence="1" id="KW-0812">Transmembrane</keyword>
<keyword evidence="1" id="KW-1133">Transmembrane helix</keyword>
<evidence type="ECO:0000256" key="1">
    <source>
        <dbReference type="SAM" id="Phobius"/>
    </source>
</evidence>
<proteinExistence type="predicted"/>